<evidence type="ECO:0000313" key="3">
    <source>
        <dbReference type="EMBL" id="GAQ87501.1"/>
    </source>
</evidence>
<organism evidence="3 4">
    <name type="scientific">Klebsormidium nitens</name>
    <name type="common">Green alga</name>
    <name type="synonym">Ulothrix nitens</name>
    <dbReference type="NCBI Taxonomy" id="105231"/>
    <lineage>
        <taxon>Eukaryota</taxon>
        <taxon>Viridiplantae</taxon>
        <taxon>Streptophyta</taxon>
        <taxon>Klebsormidiophyceae</taxon>
        <taxon>Klebsormidiales</taxon>
        <taxon>Klebsormidiaceae</taxon>
        <taxon>Klebsormidium</taxon>
    </lineage>
</organism>
<feature type="domain" description="DUF7074" evidence="2">
    <location>
        <begin position="228"/>
        <end position="276"/>
    </location>
</feature>
<dbReference type="AlphaFoldDB" id="A0A1Y1IEJ3"/>
<reference evidence="3 4" key="1">
    <citation type="journal article" date="2014" name="Nat. Commun.">
        <title>Klebsormidium flaccidum genome reveals primary factors for plant terrestrial adaptation.</title>
        <authorList>
            <person name="Hori K."/>
            <person name="Maruyama F."/>
            <person name="Fujisawa T."/>
            <person name="Togashi T."/>
            <person name="Yamamoto N."/>
            <person name="Seo M."/>
            <person name="Sato S."/>
            <person name="Yamada T."/>
            <person name="Mori H."/>
            <person name="Tajima N."/>
            <person name="Moriyama T."/>
            <person name="Ikeuchi M."/>
            <person name="Watanabe M."/>
            <person name="Wada H."/>
            <person name="Kobayashi K."/>
            <person name="Saito M."/>
            <person name="Masuda T."/>
            <person name="Sasaki-Sekimoto Y."/>
            <person name="Mashiguchi K."/>
            <person name="Awai K."/>
            <person name="Shimojima M."/>
            <person name="Masuda S."/>
            <person name="Iwai M."/>
            <person name="Nobusawa T."/>
            <person name="Narise T."/>
            <person name="Kondo S."/>
            <person name="Saito H."/>
            <person name="Sato R."/>
            <person name="Murakawa M."/>
            <person name="Ihara Y."/>
            <person name="Oshima-Yamada Y."/>
            <person name="Ohtaka K."/>
            <person name="Satoh M."/>
            <person name="Sonobe K."/>
            <person name="Ishii M."/>
            <person name="Ohtani R."/>
            <person name="Kanamori-Sato M."/>
            <person name="Honoki R."/>
            <person name="Miyazaki D."/>
            <person name="Mochizuki H."/>
            <person name="Umetsu J."/>
            <person name="Higashi K."/>
            <person name="Shibata D."/>
            <person name="Kamiya Y."/>
            <person name="Sato N."/>
            <person name="Nakamura Y."/>
            <person name="Tabata S."/>
            <person name="Ida S."/>
            <person name="Kurokawa K."/>
            <person name="Ohta H."/>
        </authorList>
    </citation>
    <scope>NUCLEOTIDE SEQUENCE [LARGE SCALE GENOMIC DNA]</scope>
    <source>
        <strain evidence="3 4">NIES-2285</strain>
    </source>
</reference>
<dbReference type="Proteomes" id="UP000054558">
    <property type="component" value="Unassembled WGS sequence"/>
</dbReference>
<dbReference type="InterPro" id="IPR055502">
    <property type="entry name" value="DUF7074"/>
</dbReference>
<evidence type="ECO:0000259" key="2">
    <source>
        <dbReference type="Pfam" id="PF23269"/>
    </source>
</evidence>
<feature type="transmembrane region" description="Helical" evidence="1">
    <location>
        <begin position="182"/>
        <end position="203"/>
    </location>
</feature>
<gene>
    <name evidence="3" type="ORF">KFL_003570100</name>
</gene>
<dbReference type="Pfam" id="PF23269">
    <property type="entry name" value="DUF7074"/>
    <property type="match status" value="2"/>
</dbReference>
<name>A0A1Y1IEJ3_KLENI</name>
<protein>
    <recommendedName>
        <fullName evidence="2">DUF7074 domain-containing protein</fullName>
    </recommendedName>
</protein>
<sequence>MTGGKKPAALQVWVQALLAQRLELLEYLKEEACLPCGEGKKYDENCEDETLLELILKQLGALQGPLEMSARVCARLVEKMGDGLEEEVLALLVWNDDLESALIGVAKFFAWIEKGLQDVERMEEWRTFYKTERFTQQERDWLVYCDHTELPSGTMEFANQSLRRSIERLRKANTVPLDSSGAWSPFISVFLLVVGLIVGRILAFRSWSAQGTGTTVSTEPVSFSLRGPWADTCDIAFNWTRKAEAGGESGEDFRKFRFERARNSACTYGVIAMGFHLTGHKAVDEAKLIFQGIGQCTGKVDVAVSEEDLKEENAKWNGWGIWPVCRNGSTWSCTGGPIEKMHQNEHYAHLDVPEWHGGGCKCTTGCAGYGVEYTTWWAVTSTAAMTGGRKPAALQTWVQALLAQRHELLEYLREEVGLLYGEVEKYDEGSEDETLLKLILKQLGALQGPLEESSRVCARLLEKMEAGLEEEVLALLAWNVDLEIALGEVASFFAWIEKGAEDPARLEEWRTFNKTERFTQEEKDWLIFSEYTRPPSQILDFANQPLTLSIERLEMANTGPSETSGPWCCTVAFILLMGLVLVLAFRSCFAQGSGMSVPEEPASSTTKPGSVAFDLIEAFGQRGDVSTSCSRARSVQSPSRPLILQTPCSFDCGSFQVQHAAMDFYLNKHREVQSVTVLNSVTSGPWADTCDIAFSWTRKAEVGGESGEDFRKFRFERAPDSACTYGVSAMGFHLTGHKAVDETKLIFQGIGQCTGQIDVAVAEEELGEGAAEWNGRGMWPICRNGTAWSCTGGGVEKMHENEHYAHLDVPEWHGAGCKCTTGCAEQWAEHEAKVF</sequence>
<keyword evidence="1" id="KW-0472">Membrane</keyword>
<feature type="domain" description="DUF7074" evidence="2">
    <location>
        <begin position="649"/>
        <end position="733"/>
    </location>
</feature>
<evidence type="ECO:0000313" key="4">
    <source>
        <dbReference type="Proteomes" id="UP000054558"/>
    </source>
</evidence>
<accession>A0A1Y1IEJ3</accession>
<keyword evidence="4" id="KW-1185">Reference proteome</keyword>
<proteinExistence type="predicted"/>
<dbReference type="EMBL" id="DF237306">
    <property type="protein sequence ID" value="GAQ87501.1"/>
    <property type="molecule type" value="Genomic_DNA"/>
</dbReference>
<evidence type="ECO:0000256" key="1">
    <source>
        <dbReference type="SAM" id="Phobius"/>
    </source>
</evidence>
<feature type="transmembrane region" description="Helical" evidence="1">
    <location>
        <begin position="565"/>
        <end position="585"/>
    </location>
</feature>
<keyword evidence="1" id="KW-1133">Transmembrane helix</keyword>
<keyword evidence="1" id="KW-0812">Transmembrane</keyword>